<proteinExistence type="predicted"/>
<dbReference type="EMBL" id="BPWL01000001">
    <property type="protein sequence ID" value="GJJ06017.1"/>
    <property type="molecule type" value="Genomic_DNA"/>
</dbReference>
<reference evidence="1" key="1">
    <citation type="submission" date="2021-10" db="EMBL/GenBank/DDBJ databases">
        <title>De novo Genome Assembly of Clathrus columnatus (Basidiomycota, Fungi) Using Illumina and Nanopore Sequence Data.</title>
        <authorList>
            <person name="Ogiso-Tanaka E."/>
            <person name="Itagaki H."/>
            <person name="Hosoya T."/>
            <person name="Hosaka K."/>
        </authorList>
    </citation>
    <scope>NUCLEOTIDE SEQUENCE</scope>
    <source>
        <strain evidence="1">MO-923</strain>
    </source>
</reference>
<name>A0AAV4ZWD8_9AGAM</name>
<evidence type="ECO:0000313" key="2">
    <source>
        <dbReference type="Proteomes" id="UP001050691"/>
    </source>
</evidence>
<comment type="caution">
    <text evidence="1">The sequence shown here is derived from an EMBL/GenBank/DDBJ whole genome shotgun (WGS) entry which is preliminary data.</text>
</comment>
<accession>A0AAV4ZWD8</accession>
<dbReference type="AlphaFoldDB" id="A0AAV4ZWD8"/>
<keyword evidence="2" id="KW-1185">Reference proteome</keyword>
<organism evidence="1 2">
    <name type="scientific">Clathrus columnatus</name>
    <dbReference type="NCBI Taxonomy" id="1419009"/>
    <lineage>
        <taxon>Eukaryota</taxon>
        <taxon>Fungi</taxon>
        <taxon>Dikarya</taxon>
        <taxon>Basidiomycota</taxon>
        <taxon>Agaricomycotina</taxon>
        <taxon>Agaricomycetes</taxon>
        <taxon>Phallomycetidae</taxon>
        <taxon>Phallales</taxon>
        <taxon>Clathraceae</taxon>
        <taxon>Clathrus</taxon>
    </lineage>
</organism>
<dbReference type="Proteomes" id="UP001050691">
    <property type="component" value="Unassembled WGS sequence"/>
</dbReference>
<evidence type="ECO:0000313" key="1">
    <source>
        <dbReference type="EMBL" id="GJJ06017.1"/>
    </source>
</evidence>
<gene>
    <name evidence="1" type="ORF">Clacol_000204</name>
</gene>
<sequence length="138" mass="15526">MSQPLYTFHQEYTVLKQLYILGGCSRKVEPHRSLPSQIILARTKSHWNLQYIDETKNIFTLESAIQIIPPPSAVSPPIGLQALATDSPNVYQIIKATLDTVIVAYTAEGPESSWAVALRPLTFSELSQKWKFKPQNTN</sequence>
<protein>
    <submittedName>
        <fullName evidence="1">Uncharacterized protein</fullName>
    </submittedName>
</protein>